<name>A0A5B0NNT6_PUCGR</name>
<dbReference type="Proteomes" id="UP000325313">
    <property type="component" value="Unassembled WGS sequence"/>
</dbReference>
<dbReference type="EMBL" id="VDEP01000404">
    <property type="protein sequence ID" value="KAA1090164.1"/>
    <property type="molecule type" value="Genomic_DNA"/>
</dbReference>
<organism evidence="1 2">
    <name type="scientific">Puccinia graminis f. sp. tritici</name>
    <dbReference type="NCBI Taxonomy" id="56615"/>
    <lineage>
        <taxon>Eukaryota</taxon>
        <taxon>Fungi</taxon>
        <taxon>Dikarya</taxon>
        <taxon>Basidiomycota</taxon>
        <taxon>Pucciniomycotina</taxon>
        <taxon>Pucciniomycetes</taxon>
        <taxon>Pucciniales</taxon>
        <taxon>Pucciniaceae</taxon>
        <taxon>Puccinia</taxon>
    </lineage>
</organism>
<protein>
    <submittedName>
        <fullName evidence="1">Uncharacterized protein</fullName>
    </submittedName>
</protein>
<evidence type="ECO:0000313" key="2">
    <source>
        <dbReference type="Proteomes" id="UP000325313"/>
    </source>
</evidence>
<evidence type="ECO:0000313" key="1">
    <source>
        <dbReference type="EMBL" id="KAA1090164.1"/>
    </source>
</evidence>
<proteinExistence type="predicted"/>
<comment type="caution">
    <text evidence="1">The sequence shown here is derived from an EMBL/GenBank/DDBJ whole genome shotgun (WGS) entry which is preliminary data.</text>
</comment>
<gene>
    <name evidence="1" type="ORF">PGTUg99_036731</name>
</gene>
<sequence>MTYSTSPAEPSCVYLRVPRTPYGHTQLNKATRTEVRGNRSHILSRNTELSLSLGLKFSRLRIPIPHCTRLPLGHRGSSLEVYCLNKATRTEGPGNPRGDLTSSAVIRSFLCR</sequence>
<accession>A0A5B0NNT6</accession>
<reference evidence="1 2" key="1">
    <citation type="submission" date="2019-05" db="EMBL/GenBank/DDBJ databases">
        <title>Emergence of the Ug99 lineage of the wheat stem rust pathogen through somatic hybridization.</title>
        <authorList>
            <person name="Li F."/>
            <person name="Upadhyaya N.M."/>
            <person name="Sperschneider J."/>
            <person name="Matny O."/>
            <person name="Nguyen-Phuc H."/>
            <person name="Mago R."/>
            <person name="Raley C."/>
            <person name="Miller M.E."/>
            <person name="Silverstein K.A.T."/>
            <person name="Henningsen E."/>
            <person name="Hirsch C.D."/>
            <person name="Visser B."/>
            <person name="Pretorius Z.A."/>
            <person name="Steffenson B.J."/>
            <person name="Schwessinger B."/>
            <person name="Dodds P.N."/>
            <person name="Figueroa M."/>
        </authorList>
    </citation>
    <scope>NUCLEOTIDE SEQUENCE [LARGE SCALE GENOMIC DNA]</scope>
    <source>
        <strain evidence="1 2">Ug99</strain>
    </source>
</reference>
<dbReference type="AlphaFoldDB" id="A0A5B0NNT6"/>